<dbReference type="RefSeq" id="WP_138692679.1">
    <property type="nucleotide sequence ID" value="NZ_JBHSAZ010000107.1"/>
</dbReference>
<dbReference type="CDD" id="cd00093">
    <property type="entry name" value="HTH_XRE"/>
    <property type="match status" value="1"/>
</dbReference>
<name>A0A5S4GD41_9ACTN</name>
<proteinExistence type="predicted"/>
<evidence type="ECO:0000313" key="3">
    <source>
        <dbReference type="EMBL" id="TMR30917.1"/>
    </source>
</evidence>
<dbReference type="Proteomes" id="UP000306628">
    <property type="component" value="Unassembled WGS sequence"/>
</dbReference>
<feature type="domain" description="HTH cro/C1-type" evidence="2">
    <location>
        <begin position="36"/>
        <end position="83"/>
    </location>
</feature>
<dbReference type="EMBL" id="VCKX01000092">
    <property type="protein sequence ID" value="TMR30917.1"/>
    <property type="molecule type" value="Genomic_DNA"/>
</dbReference>
<dbReference type="InterPro" id="IPR041413">
    <property type="entry name" value="MLTR_LBD"/>
</dbReference>
<dbReference type="Pfam" id="PF13560">
    <property type="entry name" value="HTH_31"/>
    <property type="match status" value="1"/>
</dbReference>
<dbReference type="AlphaFoldDB" id="A0A5S4GD41"/>
<dbReference type="PANTHER" id="PTHR35010">
    <property type="entry name" value="BLL4672 PROTEIN-RELATED"/>
    <property type="match status" value="1"/>
</dbReference>
<organism evidence="3 4">
    <name type="scientific">Nonomuraea zeae</name>
    <dbReference type="NCBI Taxonomy" id="1642303"/>
    <lineage>
        <taxon>Bacteria</taxon>
        <taxon>Bacillati</taxon>
        <taxon>Actinomycetota</taxon>
        <taxon>Actinomycetes</taxon>
        <taxon>Streptosporangiales</taxon>
        <taxon>Streptosporangiaceae</taxon>
        <taxon>Nonomuraea</taxon>
    </lineage>
</organism>
<evidence type="ECO:0000256" key="1">
    <source>
        <dbReference type="SAM" id="MobiDB-lite"/>
    </source>
</evidence>
<dbReference type="GO" id="GO:0003677">
    <property type="term" value="F:DNA binding"/>
    <property type="evidence" value="ECO:0007669"/>
    <property type="project" value="InterPro"/>
</dbReference>
<gene>
    <name evidence="3" type="ORF">ETD85_27525</name>
</gene>
<sequence>MNMDRDQLADFLRRSRQRLRPQEVGLAAGPRRRTPGLRREEVSQLAGMSADYYMRLEQARSPQPSAQILAALARAFRLTDDERDHLYLLAGHRPPAGPLAHDHVSPGLLYLLDRLTETPAHITNDIGDLLARNQMAEALLGCTCSVRVQDRNFIWRWFTDPAMRQVYQPEEREALSRGHVADLRASYARRGGDEPSARLVSRLRDTSAEFGELWDLHEVAVRRSSRMRVSHPAVGPIDLNCEVLLSPAEDQRLVIFTPAPGTSAIDHLSLLRVLGHDDFVPAAPARR</sequence>
<protein>
    <submittedName>
        <fullName evidence="3">Helix-turn-helix domain-containing protein</fullName>
    </submittedName>
</protein>
<keyword evidence="4" id="KW-1185">Reference proteome</keyword>
<comment type="caution">
    <text evidence="3">The sequence shown here is derived from an EMBL/GenBank/DDBJ whole genome shotgun (WGS) entry which is preliminary data.</text>
</comment>
<accession>A0A5S4GD41</accession>
<dbReference type="PANTHER" id="PTHR35010:SF2">
    <property type="entry name" value="BLL4672 PROTEIN"/>
    <property type="match status" value="1"/>
</dbReference>
<evidence type="ECO:0000313" key="4">
    <source>
        <dbReference type="Proteomes" id="UP000306628"/>
    </source>
</evidence>
<dbReference type="PROSITE" id="PS50943">
    <property type="entry name" value="HTH_CROC1"/>
    <property type="match status" value="1"/>
</dbReference>
<reference evidence="3 4" key="1">
    <citation type="submission" date="2019-05" db="EMBL/GenBank/DDBJ databases">
        <title>Draft genome sequence of Nonomuraea zeae DSM 100528.</title>
        <authorList>
            <person name="Saricaoglu S."/>
            <person name="Isik K."/>
        </authorList>
    </citation>
    <scope>NUCLEOTIDE SEQUENCE [LARGE SCALE GENOMIC DNA]</scope>
    <source>
        <strain evidence="3 4">DSM 100528</strain>
    </source>
</reference>
<dbReference type="InterPro" id="IPR001387">
    <property type="entry name" value="Cro/C1-type_HTH"/>
</dbReference>
<dbReference type="SUPFAM" id="SSF47413">
    <property type="entry name" value="lambda repressor-like DNA-binding domains"/>
    <property type="match status" value="1"/>
</dbReference>
<evidence type="ECO:0000259" key="2">
    <source>
        <dbReference type="PROSITE" id="PS50943"/>
    </source>
</evidence>
<dbReference type="InterPro" id="IPR010982">
    <property type="entry name" value="Lambda_DNA-bd_dom_sf"/>
</dbReference>
<dbReference type="Gene3D" id="3.30.450.180">
    <property type="match status" value="1"/>
</dbReference>
<dbReference type="OrthoDB" id="4336585at2"/>
<dbReference type="SMART" id="SM00530">
    <property type="entry name" value="HTH_XRE"/>
    <property type="match status" value="1"/>
</dbReference>
<dbReference type="Gene3D" id="1.10.260.40">
    <property type="entry name" value="lambda repressor-like DNA-binding domains"/>
    <property type="match status" value="1"/>
</dbReference>
<dbReference type="Pfam" id="PF17765">
    <property type="entry name" value="MLTR_LBD"/>
    <property type="match status" value="1"/>
</dbReference>
<feature type="region of interest" description="Disordered" evidence="1">
    <location>
        <begin position="21"/>
        <end position="41"/>
    </location>
</feature>